<evidence type="ECO:0000256" key="2">
    <source>
        <dbReference type="PIRSR" id="PIRSR011396-2"/>
    </source>
</evidence>
<reference evidence="3 4" key="1">
    <citation type="submission" date="2017-02" db="EMBL/GenBank/DDBJ databases">
        <title>Pseudoalteromonas ulvae TC14 Genome.</title>
        <authorList>
            <person name="Molmeret M."/>
        </authorList>
    </citation>
    <scope>NUCLEOTIDE SEQUENCE [LARGE SCALE GENOMIC DNA]</scope>
    <source>
        <strain evidence="3">TC14</strain>
    </source>
</reference>
<name>A0A244CVL4_PSEDV</name>
<organism evidence="3 4">
    <name type="scientific">Pseudoalteromonas ulvae</name>
    <dbReference type="NCBI Taxonomy" id="107327"/>
    <lineage>
        <taxon>Bacteria</taxon>
        <taxon>Pseudomonadati</taxon>
        <taxon>Pseudomonadota</taxon>
        <taxon>Gammaproteobacteria</taxon>
        <taxon>Alteromonadales</taxon>
        <taxon>Pseudoalteromonadaceae</taxon>
        <taxon>Pseudoalteromonas</taxon>
    </lineage>
</organism>
<dbReference type="PANTHER" id="PTHR43747:SF4">
    <property type="entry name" value="FLAVIN-DEPENDENT TRYPTOPHAN HALOGENASE"/>
    <property type="match status" value="1"/>
</dbReference>
<dbReference type="InterPro" id="IPR036188">
    <property type="entry name" value="FAD/NAD-bd_sf"/>
</dbReference>
<gene>
    <name evidence="3" type="ORF">B1199_05130</name>
</gene>
<feature type="binding site" evidence="2">
    <location>
        <position position="356"/>
    </location>
    <ligand>
        <name>L-tryptophan</name>
        <dbReference type="ChEBI" id="CHEBI:57912"/>
    </ligand>
</feature>
<protein>
    <submittedName>
        <fullName evidence="3">Tryptophan halogenase</fullName>
    </submittedName>
</protein>
<feature type="binding site" evidence="2">
    <location>
        <position position="347"/>
    </location>
    <ligand>
        <name>FAD</name>
        <dbReference type="ChEBI" id="CHEBI:57692"/>
    </ligand>
</feature>
<dbReference type="Gene3D" id="3.50.50.60">
    <property type="entry name" value="FAD/NAD(P)-binding domain"/>
    <property type="match status" value="1"/>
</dbReference>
<comment type="caution">
    <text evidence="3">The sequence shown here is derived from an EMBL/GenBank/DDBJ whole genome shotgun (WGS) entry which is preliminary data.</text>
</comment>
<dbReference type="PIRSF" id="PIRSF011396">
    <property type="entry name" value="Trp_halogenase"/>
    <property type="match status" value="1"/>
</dbReference>
<dbReference type="InterPro" id="IPR050816">
    <property type="entry name" value="Flavin-dep_Halogenase_NPB"/>
</dbReference>
<dbReference type="OrthoDB" id="7178350at2"/>
<dbReference type="InterPro" id="IPR006905">
    <property type="entry name" value="Flavin_halogenase"/>
</dbReference>
<dbReference type="InterPro" id="IPR033856">
    <property type="entry name" value="Trp_halogen"/>
</dbReference>
<keyword evidence="2" id="KW-0547">Nucleotide-binding</keyword>
<dbReference type="GO" id="GO:0004497">
    <property type="term" value="F:monooxygenase activity"/>
    <property type="evidence" value="ECO:0007669"/>
    <property type="project" value="InterPro"/>
</dbReference>
<feature type="active site" evidence="1">
    <location>
        <position position="84"/>
    </location>
</feature>
<dbReference type="AlphaFoldDB" id="A0A244CVL4"/>
<dbReference type="Proteomes" id="UP000194841">
    <property type="component" value="Unassembled WGS sequence"/>
</dbReference>
<evidence type="ECO:0000313" key="4">
    <source>
        <dbReference type="Proteomes" id="UP000194841"/>
    </source>
</evidence>
<feature type="binding site" evidence="2">
    <location>
        <position position="360"/>
    </location>
    <ligand>
        <name>FAD</name>
        <dbReference type="ChEBI" id="CHEBI:57692"/>
    </ligand>
</feature>
<dbReference type="Pfam" id="PF04820">
    <property type="entry name" value="Trp_halogenase"/>
    <property type="match status" value="1"/>
</dbReference>
<dbReference type="GO" id="GO:0000166">
    <property type="term" value="F:nucleotide binding"/>
    <property type="evidence" value="ECO:0007669"/>
    <property type="project" value="UniProtKB-KW"/>
</dbReference>
<evidence type="ECO:0000313" key="3">
    <source>
        <dbReference type="EMBL" id="OUL59621.1"/>
    </source>
</evidence>
<keyword evidence="4" id="KW-1185">Reference proteome</keyword>
<feature type="binding site" evidence="2">
    <location>
        <position position="84"/>
    </location>
    <ligand>
        <name>7-chloro-L-tryptophan</name>
        <dbReference type="ChEBI" id="CHEBI:58713"/>
    </ligand>
</feature>
<accession>A0A244CVL4</accession>
<dbReference type="PANTHER" id="PTHR43747">
    <property type="entry name" value="FAD-BINDING PROTEIN"/>
    <property type="match status" value="1"/>
</dbReference>
<dbReference type="SUPFAM" id="SSF51905">
    <property type="entry name" value="FAD/NAD(P)-binding domain"/>
    <property type="match status" value="1"/>
</dbReference>
<feature type="binding site" evidence="2">
    <location>
        <begin position="15"/>
        <end position="18"/>
    </location>
    <ligand>
        <name>FAD</name>
        <dbReference type="ChEBI" id="CHEBI:57692"/>
    </ligand>
</feature>
<dbReference type="RefSeq" id="WP_086743012.1">
    <property type="nucleotide sequence ID" value="NZ_MWPV01000001.1"/>
</dbReference>
<keyword evidence="2" id="KW-0285">Flavoprotein</keyword>
<sequence length="521" mass="58115">MAIKAILDSIVIVGGGTAGWLTAANLAKSLNCDKNDAIKITLIESPNIPTIGVGEGTWPTMRKTLAKIGIDESEFIKQCGASFKQATKFVNWKSNPLNGENNHYYHLFSSIYDPTDFNLSPYWKLGYAGDESLTYANAVSPQALCCELGLAPKQITTKAYDGLQSYAYHLDAGKFSEMLKKHCTENLNVHFIADDVIDVCLDETGSISGVNTQNSGLIEGDFFVDCTGFSSLLLGKALNIGFKSVADTLLTDYAVTVQVPYDDPNADISSCTISTAQEAGWIWDIGLANRRGIGHVYSSKFMSHEDAERILLEYAGPQAKGLMTRKIKMEVGYREKFWHKNCVAIGLSAAFVEPLEASAIFLIEAASNMLAEQFPRQRVGMEHAERKFNESFKFRWDKTIDFIKLHYVLSKRDDPFWRANKDETTIPDSLKAQLAHWSVQPVSNYDFANVYEPFPLESYQFVLNGMGFEQNLEPSRALFPMVDKATMSFDKVKKITEFAVKDLPTNRALLNKVHQHGFSKI</sequence>
<keyword evidence="2" id="KW-0274">FAD</keyword>
<proteinExistence type="predicted"/>
<dbReference type="EMBL" id="MWPV01000001">
    <property type="protein sequence ID" value="OUL59621.1"/>
    <property type="molecule type" value="Genomic_DNA"/>
</dbReference>
<evidence type="ECO:0000256" key="1">
    <source>
        <dbReference type="PIRSR" id="PIRSR011396-1"/>
    </source>
</evidence>
<feature type="binding site" evidence="2">
    <location>
        <position position="196"/>
    </location>
    <ligand>
        <name>FAD</name>
        <dbReference type="ChEBI" id="CHEBI:57692"/>
    </ligand>
</feature>